<feature type="compositionally biased region" description="Basic and acidic residues" evidence="1">
    <location>
        <begin position="1"/>
        <end position="12"/>
    </location>
</feature>
<evidence type="ECO:0000313" key="2">
    <source>
        <dbReference type="EMBL" id="KAJ4936299.1"/>
    </source>
</evidence>
<gene>
    <name evidence="2" type="ORF">JOQ06_000898</name>
</gene>
<organism evidence="2 3">
    <name type="scientific">Pogonophryne albipinna</name>
    <dbReference type="NCBI Taxonomy" id="1090488"/>
    <lineage>
        <taxon>Eukaryota</taxon>
        <taxon>Metazoa</taxon>
        <taxon>Chordata</taxon>
        <taxon>Craniata</taxon>
        <taxon>Vertebrata</taxon>
        <taxon>Euteleostomi</taxon>
        <taxon>Actinopterygii</taxon>
        <taxon>Neopterygii</taxon>
        <taxon>Teleostei</taxon>
        <taxon>Neoteleostei</taxon>
        <taxon>Acanthomorphata</taxon>
        <taxon>Eupercaria</taxon>
        <taxon>Perciformes</taxon>
        <taxon>Notothenioidei</taxon>
        <taxon>Pogonophryne</taxon>
    </lineage>
</organism>
<accession>A0AAD6B4B6</accession>
<sequence length="68" mass="7833">MDMKWRGEEKGGQEIAGGGSAGVTSRPRPQNVESKLEAEREQWNMHRCWGILLLYWELWEGSGERKSI</sequence>
<name>A0AAD6B4B6_9TELE</name>
<feature type="non-terminal residue" evidence="2">
    <location>
        <position position="68"/>
    </location>
</feature>
<dbReference type="Proteomes" id="UP001219934">
    <property type="component" value="Unassembled WGS sequence"/>
</dbReference>
<keyword evidence="3" id="KW-1185">Reference proteome</keyword>
<evidence type="ECO:0000256" key="1">
    <source>
        <dbReference type="SAM" id="MobiDB-lite"/>
    </source>
</evidence>
<feature type="region of interest" description="Disordered" evidence="1">
    <location>
        <begin position="1"/>
        <end position="36"/>
    </location>
</feature>
<protein>
    <submittedName>
        <fullName evidence="2">Uncharacterized protein</fullName>
    </submittedName>
</protein>
<proteinExistence type="predicted"/>
<evidence type="ECO:0000313" key="3">
    <source>
        <dbReference type="Proteomes" id="UP001219934"/>
    </source>
</evidence>
<dbReference type="AlphaFoldDB" id="A0AAD6B4B6"/>
<reference evidence="2" key="1">
    <citation type="submission" date="2022-11" db="EMBL/GenBank/DDBJ databases">
        <title>Chromosome-level genome of Pogonophryne albipinna.</title>
        <authorList>
            <person name="Jo E."/>
        </authorList>
    </citation>
    <scope>NUCLEOTIDE SEQUENCE</scope>
    <source>
        <strain evidence="2">SGF0006</strain>
        <tissue evidence="2">Muscle</tissue>
    </source>
</reference>
<comment type="caution">
    <text evidence="2">The sequence shown here is derived from an EMBL/GenBank/DDBJ whole genome shotgun (WGS) entry which is preliminary data.</text>
</comment>
<dbReference type="EMBL" id="JAPTMU010000010">
    <property type="protein sequence ID" value="KAJ4936299.1"/>
    <property type="molecule type" value="Genomic_DNA"/>
</dbReference>